<reference evidence="1" key="1">
    <citation type="journal article" date="2011" name="Environ. Microbiol.">
        <title>Time-series analyses of Monterey Bay coastal microbial picoplankton using a 'genome proxy' microarray.</title>
        <authorList>
            <person name="Rich V.I."/>
            <person name="Pham V.D."/>
            <person name="Eppley J."/>
            <person name="Shi Y."/>
            <person name="DeLong E.F."/>
        </authorList>
    </citation>
    <scope>NUCLEOTIDE SEQUENCE</scope>
</reference>
<accession>E0Y0N8</accession>
<name>E0Y0N8_9SPHI</name>
<dbReference type="AlphaFoldDB" id="E0Y0N8"/>
<proteinExistence type="predicted"/>
<organism evidence="1">
    <name type="scientific">uncultured Sphingobacterium sp. EB080_L08E11</name>
    <dbReference type="NCBI Taxonomy" id="710992"/>
    <lineage>
        <taxon>Bacteria</taxon>
        <taxon>Pseudomonadati</taxon>
        <taxon>Bacteroidota</taxon>
        <taxon>Sphingobacteriia</taxon>
        <taxon>Sphingobacteriales</taxon>
        <taxon>Sphingobacteriaceae</taxon>
        <taxon>Sphingobacterium</taxon>
        <taxon>environmental samples</taxon>
    </lineage>
</organism>
<evidence type="ECO:0000313" key="1">
    <source>
        <dbReference type="EMBL" id="ADI20229.1"/>
    </source>
</evidence>
<sequence length="177" mass="19748">MRRLLLLVILSTTCFHSVGQDVGQMNPNRFSYVSLGAGFPYVSGRIAFEATHNTYIELQGLTDGGAVWKENVYNDWRSISLLKAFDLKPLSSEIRMGAGIVQTAERISQQRANTFGMTPSLGFSSVIRPKWAVYGSIYYPISPATSLTTGITFGLEYRIGRYVKENGLYSRKGRPNF</sequence>
<protein>
    <recommendedName>
        <fullName evidence="2">Outer membrane protein beta-barrel domain-containing protein</fullName>
    </recommendedName>
</protein>
<dbReference type="EMBL" id="GU474939">
    <property type="protein sequence ID" value="ADI20229.1"/>
    <property type="molecule type" value="Genomic_DNA"/>
</dbReference>
<evidence type="ECO:0008006" key="2">
    <source>
        <dbReference type="Google" id="ProtNLM"/>
    </source>
</evidence>